<keyword evidence="5 11" id="KW-0812">Transmembrane</keyword>
<evidence type="ECO:0000313" key="14">
    <source>
        <dbReference type="Proteomes" id="UP000319732"/>
    </source>
</evidence>
<keyword evidence="3" id="KW-0050">Antiport</keyword>
<evidence type="ECO:0000313" key="13">
    <source>
        <dbReference type="EMBL" id="TQV68192.1"/>
    </source>
</evidence>
<feature type="transmembrane region" description="Helical" evidence="11">
    <location>
        <begin position="271"/>
        <end position="300"/>
    </location>
</feature>
<evidence type="ECO:0000256" key="8">
    <source>
        <dbReference type="ARBA" id="ARBA00023065"/>
    </source>
</evidence>
<feature type="transmembrane region" description="Helical" evidence="11">
    <location>
        <begin position="223"/>
        <end position="241"/>
    </location>
</feature>
<keyword evidence="2" id="KW-0813">Transport</keyword>
<dbReference type="GO" id="GO:0005886">
    <property type="term" value="C:plasma membrane"/>
    <property type="evidence" value="ECO:0007669"/>
    <property type="project" value="UniProtKB-SubCell"/>
</dbReference>
<dbReference type="Pfam" id="PF00999">
    <property type="entry name" value="Na_H_Exchanger"/>
    <property type="match status" value="1"/>
</dbReference>
<dbReference type="InterPro" id="IPR006153">
    <property type="entry name" value="Cation/H_exchanger_TM"/>
</dbReference>
<protein>
    <submittedName>
        <fullName evidence="13">Sodium:proton antiporter</fullName>
    </submittedName>
</protein>
<comment type="caution">
    <text evidence="13">The sequence shown here is derived from an EMBL/GenBank/DDBJ whole genome shotgun (WGS) entry which is preliminary data.</text>
</comment>
<reference evidence="13 14" key="1">
    <citation type="submission" date="2019-06" db="EMBL/GenBank/DDBJ databases">
        <title>Whole genome sequence for Cellvibrionaceae sp. R142.</title>
        <authorList>
            <person name="Wang G."/>
        </authorList>
    </citation>
    <scope>NUCLEOTIDE SEQUENCE [LARGE SCALE GENOMIC DNA]</scope>
    <source>
        <strain evidence="13 14">R142</strain>
    </source>
</reference>
<dbReference type="GO" id="GO:0051453">
    <property type="term" value="P:regulation of intracellular pH"/>
    <property type="evidence" value="ECO:0007669"/>
    <property type="project" value="TreeGrafter"/>
</dbReference>
<proteinExistence type="predicted"/>
<keyword evidence="8" id="KW-0406">Ion transport</keyword>
<evidence type="ECO:0000256" key="10">
    <source>
        <dbReference type="ARBA" id="ARBA00023201"/>
    </source>
</evidence>
<keyword evidence="14" id="KW-1185">Reference proteome</keyword>
<feature type="transmembrane region" description="Helical" evidence="11">
    <location>
        <begin position="306"/>
        <end position="331"/>
    </location>
</feature>
<gene>
    <name evidence="13" type="ORF">FKG94_24220</name>
</gene>
<feature type="transmembrane region" description="Helical" evidence="11">
    <location>
        <begin position="370"/>
        <end position="388"/>
    </location>
</feature>
<evidence type="ECO:0000256" key="5">
    <source>
        <dbReference type="ARBA" id="ARBA00022692"/>
    </source>
</evidence>
<evidence type="ECO:0000256" key="1">
    <source>
        <dbReference type="ARBA" id="ARBA00004651"/>
    </source>
</evidence>
<evidence type="ECO:0000259" key="12">
    <source>
        <dbReference type="Pfam" id="PF00999"/>
    </source>
</evidence>
<evidence type="ECO:0000256" key="4">
    <source>
        <dbReference type="ARBA" id="ARBA00022475"/>
    </source>
</evidence>
<dbReference type="PANTHER" id="PTHR10110:SF86">
    <property type="entry name" value="SODIUM_HYDROGEN EXCHANGER 7"/>
    <property type="match status" value="1"/>
</dbReference>
<dbReference type="GO" id="GO:0015386">
    <property type="term" value="F:potassium:proton antiporter activity"/>
    <property type="evidence" value="ECO:0007669"/>
    <property type="project" value="TreeGrafter"/>
</dbReference>
<evidence type="ECO:0000256" key="9">
    <source>
        <dbReference type="ARBA" id="ARBA00023136"/>
    </source>
</evidence>
<dbReference type="GO" id="GO:0098719">
    <property type="term" value="P:sodium ion import across plasma membrane"/>
    <property type="evidence" value="ECO:0007669"/>
    <property type="project" value="TreeGrafter"/>
</dbReference>
<feature type="domain" description="Cation/H+ exchanger transmembrane" evidence="12">
    <location>
        <begin position="17"/>
        <end position="398"/>
    </location>
</feature>
<feature type="transmembrane region" description="Helical" evidence="11">
    <location>
        <begin position="163"/>
        <end position="185"/>
    </location>
</feature>
<dbReference type="AlphaFoldDB" id="A0A545STB1"/>
<keyword evidence="10" id="KW-0739">Sodium transport</keyword>
<dbReference type="OrthoDB" id="9774146at2"/>
<feature type="transmembrane region" description="Helical" evidence="11">
    <location>
        <begin position="63"/>
        <end position="80"/>
    </location>
</feature>
<feature type="transmembrane region" description="Helical" evidence="11">
    <location>
        <begin position="31"/>
        <end position="51"/>
    </location>
</feature>
<sequence>MTIDIVVGQALFLGLMAMTGLLLQRLLKLDLTLACLLAGIGYGWLVPVIGFDTGVRAHTLKDLVFFVILPVLIFEAAWHIKPHLLKRWLIPALLLAIPGVLISCFVTAALVYWGIGHPAGFPWIAALLTGAILAATDPVAVVAKLKALKAPEDLGTLIEGESLFNDASAVVLFAVVLALATGAGAEREQSALVTFLATFFGGAVSGAVCGLIAAIVVLLLRSVAATSLVLVFTAFGSFYLAEHLLHVSGIMAVMLAAIVTRFCLREQTHTFLVGAGITWDWLGMFFNAVLFALMGLVITFEMFSSQWLAILIVIPALLVGRAVAITVASLLSRLLGKPVPGNWQITLVWGGLRGAIAIALALSLPLSLDYWWTIQSMVFGLVLFTLLVQGTTTGPLIRKLGIA</sequence>
<accession>A0A545STB1</accession>
<feature type="transmembrane region" description="Helical" evidence="11">
    <location>
        <begin position="191"/>
        <end position="216"/>
    </location>
</feature>
<dbReference type="EMBL" id="VHSG01000029">
    <property type="protein sequence ID" value="TQV68192.1"/>
    <property type="molecule type" value="Genomic_DNA"/>
</dbReference>
<feature type="transmembrane region" description="Helical" evidence="11">
    <location>
        <begin position="6"/>
        <end position="24"/>
    </location>
</feature>
<evidence type="ECO:0000256" key="2">
    <source>
        <dbReference type="ARBA" id="ARBA00022448"/>
    </source>
</evidence>
<feature type="transmembrane region" description="Helical" evidence="11">
    <location>
        <begin position="343"/>
        <end position="364"/>
    </location>
</feature>
<feature type="transmembrane region" description="Helical" evidence="11">
    <location>
        <begin position="247"/>
        <end position="264"/>
    </location>
</feature>
<dbReference type="RefSeq" id="WP_142929533.1">
    <property type="nucleotide sequence ID" value="NZ_ML660107.1"/>
</dbReference>
<dbReference type="PANTHER" id="PTHR10110">
    <property type="entry name" value="SODIUM/HYDROGEN EXCHANGER"/>
    <property type="match status" value="1"/>
</dbReference>
<feature type="transmembrane region" description="Helical" evidence="11">
    <location>
        <begin position="92"/>
        <end position="115"/>
    </location>
</feature>
<feature type="transmembrane region" description="Helical" evidence="11">
    <location>
        <begin position="121"/>
        <end position="143"/>
    </location>
</feature>
<dbReference type="Proteomes" id="UP000319732">
    <property type="component" value="Unassembled WGS sequence"/>
</dbReference>
<name>A0A545STB1_9GAMM</name>
<evidence type="ECO:0000256" key="3">
    <source>
        <dbReference type="ARBA" id="ARBA00022449"/>
    </source>
</evidence>
<evidence type="ECO:0000256" key="11">
    <source>
        <dbReference type="SAM" id="Phobius"/>
    </source>
</evidence>
<evidence type="ECO:0000256" key="7">
    <source>
        <dbReference type="ARBA" id="ARBA00023053"/>
    </source>
</evidence>
<keyword evidence="9 11" id="KW-0472">Membrane</keyword>
<keyword evidence="7" id="KW-0915">Sodium</keyword>
<dbReference type="Gene3D" id="6.10.140.1330">
    <property type="match status" value="1"/>
</dbReference>
<comment type="subcellular location">
    <subcellularLocation>
        <location evidence="1">Cell membrane</location>
        <topology evidence="1">Multi-pass membrane protein</topology>
    </subcellularLocation>
</comment>
<dbReference type="GO" id="GO:0015385">
    <property type="term" value="F:sodium:proton antiporter activity"/>
    <property type="evidence" value="ECO:0007669"/>
    <property type="project" value="InterPro"/>
</dbReference>
<keyword evidence="6 11" id="KW-1133">Transmembrane helix</keyword>
<dbReference type="InterPro" id="IPR018422">
    <property type="entry name" value="Cation/H_exchanger_CPA1"/>
</dbReference>
<keyword evidence="4" id="KW-1003">Cell membrane</keyword>
<organism evidence="13 14">
    <name type="scientific">Exilibacterium tricleocarpae</name>
    <dbReference type="NCBI Taxonomy" id="2591008"/>
    <lineage>
        <taxon>Bacteria</taxon>
        <taxon>Pseudomonadati</taxon>
        <taxon>Pseudomonadota</taxon>
        <taxon>Gammaproteobacteria</taxon>
        <taxon>Cellvibrionales</taxon>
        <taxon>Cellvibrionaceae</taxon>
        <taxon>Exilibacterium</taxon>
    </lineage>
</organism>
<evidence type="ECO:0000256" key="6">
    <source>
        <dbReference type="ARBA" id="ARBA00022989"/>
    </source>
</evidence>